<evidence type="ECO:0000313" key="3">
    <source>
        <dbReference type="Proteomes" id="UP000263268"/>
    </source>
</evidence>
<comment type="caution">
    <text evidence="2">The sequence shown here is derived from an EMBL/GenBank/DDBJ whole genome shotgun (WGS) entry which is preliminary data.</text>
</comment>
<protein>
    <recommendedName>
        <fullName evidence="1">HTH cro/C1-type domain-containing protein</fullName>
    </recommendedName>
</protein>
<dbReference type="GO" id="GO:0003677">
    <property type="term" value="F:DNA binding"/>
    <property type="evidence" value="ECO:0007669"/>
    <property type="project" value="InterPro"/>
</dbReference>
<feature type="domain" description="HTH cro/C1-type" evidence="1">
    <location>
        <begin position="11"/>
        <end position="62"/>
    </location>
</feature>
<evidence type="ECO:0000259" key="1">
    <source>
        <dbReference type="PROSITE" id="PS50943"/>
    </source>
</evidence>
<dbReference type="SUPFAM" id="SSF47413">
    <property type="entry name" value="lambda repressor-like DNA-binding domains"/>
    <property type="match status" value="1"/>
</dbReference>
<organism evidence="2 3">
    <name type="scientific">Xanthomarina gelatinilytica</name>
    <dbReference type="NCBI Taxonomy" id="1137281"/>
    <lineage>
        <taxon>Bacteria</taxon>
        <taxon>Pseudomonadati</taxon>
        <taxon>Bacteroidota</taxon>
        <taxon>Flavobacteriia</taxon>
        <taxon>Flavobacteriales</taxon>
        <taxon>Flavobacteriaceae</taxon>
        <taxon>Xanthomarina</taxon>
    </lineage>
</organism>
<dbReference type="PROSITE" id="PS50943">
    <property type="entry name" value="HTH_CROC1"/>
    <property type="match status" value="1"/>
</dbReference>
<dbReference type="InterPro" id="IPR001387">
    <property type="entry name" value="Cro/C1-type_HTH"/>
</dbReference>
<proteinExistence type="predicted"/>
<dbReference type="AlphaFoldDB" id="A0A3D6BTZ0"/>
<accession>A0A3D6BTZ0</accession>
<dbReference type="CDD" id="cd00093">
    <property type="entry name" value="HTH_XRE"/>
    <property type="match status" value="1"/>
</dbReference>
<gene>
    <name evidence="2" type="ORF">DHV22_14505</name>
</gene>
<dbReference type="Gene3D" id="1.10.260.40">
    <property type="entry name" value="lambda repressor-like DNA-binding domains"/>
    <property type="match status" value="1"/>
</dbReference>
<reference evidence="2 3" key="1">
    <citation type="journal article" date="2018" name="Nat. Biotechnol.">
        <title>A standardized bacterial taxonomy based on genome phylogeny substantially revises the tree of life.</title>
        <authorList>
            <person name="Parks D.H."/>
            <person name="Chuvochina M."/>
            <person name="Waite D.W."/>
            <person name="Rinke C."/>
            <person name="Skarshewski A."/>
            <person name="Chaumeil P.A."/>
            <person name="Hugenholtz P."/>
        </authorList>
    </citation>
    <scope>NUCLEOTIDE SEQUENCE [LARGE SCALE GENOMIC DNA]</scope>
    <source>
        <strain evidence="2">UBA10227</strain>
    </source>
</reference>
<dbReference type="InterPro" id="IPR010982">
    <property type="entry name" value="Lambda_DNA-bd_dom_sf"/>
</dbReference>
<name>A0A3D6BTZ0_9FLAO</name>
<dbReference type="Proteomes" id="UP000263268">
    <property type="component" value="Unassembled WGS sequence"/>
</dbReference>
<feature type="non-terminal residue" evidence="2">
    <location>
        <position position="1"/>
    </location>
</feature>
<evidence type="ECO:0000313" key="2">
    <source>
        <dbReference type="EMBL" id="HCY82711.1"/>
    </source>
</evidence>
<dbReference type="EMBL" id="DPRK01000228">
    <property type="protein sequence ID" value="HCY82711.1"/>
    <property type="molecule type" value="Genomic_DNA"/>
</dbReference>
<dbReference type="SMART" id="SM00530">
    <property type="entry name" value="HTH_XRE"/>
    <property type="match status" value="1"/>
</dbReference>
<sequence length="65" mass="7526">FHQQVIPQFVKQRHKLGISQMDLDEKIGVARGLVSKWEVGIRKPSGYLFCVWAEALGCELWLKEK</sequence>
<dbReference type="Pfam" id="PF01381">
    <property type="entry name" value="HTH_3"/>
    <property type="match status" value="1"/>
</dbReference>